<dbReference type="InterPro" id="IPR036259">
    <property type="entry name" value="MFS_trans_sf"/>
</dbReference>
<dbReference type="SUPFAM" id="SSF103473">
    <property type="entry name" value="MFS general substrate transporter"/>
    <property type="match status" value="1"/>
</dbReference>
<organism evidence="7 8">
    <name type="scientific">Isoptericola cucumis</name>
    <dbReference type="NCBI Taxonomy" id="1776856"/>
    <lineage>
        <taxon>Bacteria</taxon>
        <taxon>Bacillati</taxon>
        <taxon>Actinomycetota</taxon>
        <taxon>Actinomycetes</taxon>
        <taxon>Micrococcales</taxon>
        <taxon>Promicromonosporaceae</taxon>
        <taxon>Isoptericola</taxon>
    </lineage>
</organism>
<dbReference type="PROSITE" id="PS00216">
    <property type="entry name" value="SUGAR_TRANSPORT_1"/>
    <property type="match status" value="1"/>
</dbReference>
<evidence type="ECO:0000313" key="7">
    <source>
        <dbReference type="EMBL" id="GGI04668.1"/>
    </source>
</evidence>
<dbReference type="InterPro" id="IPR020846">
    <property type="entry name" value="MFS_dom"/>
</dbReference>
<keyword evidence="2 5" id="KW-0812">Transmembrane</keyword>
<feature type="domain" description="Major facilitator superfamily (MFS) profile" evidence="6">
    <location>
        <begin position="9"/>
        <end position="420"/>
    </location>
</feature>
<proteinExistence type="predicted"/>
<evidence type="ECO:0000256" key="3">
    <source>
        <dbReference type="ARBA" id="ARBA00022989"/>
    </source>
</evidence>
<dbReference type="Pfam" id="PF07690">
    <property type="entry name" value="MFS_1"/>
    <property type="match status" value="1"/>
</dbReference>
<name>A0ABQ2B036_9MICO</name>
<evidence type="ECO:0000313" key="8">
    <source>
        <dbReference type="Proteomes" id="UP000632535"/>
    </source>
</evidence>
<feature type="transmembrane region" description="Helical" evidence="5">
    <location>
        <begin position="238"/>
        <end position="256"/>
    </location>
</feature>
<feature type="transmembrane region" description="Helical" evidence="5">
    <location>
        <begin position="42"/>
        <end position="61"/>
    </location>
</feature>
<dbReference type="EMBL" id="BMDG01000001">
    <property type="protein sequence ID" value="GGI04668.1"/>
    <property type="molecule type" value="Genomic_DNA"/>
</dbReference>
<dbReference type="InterPro" id="IPR005829">
    <property type="entry name" value="Sugar_transporter_CS"/>
</dbReference>
<feature type="transmembrane region" description="Helical" evidence="5">
    <location>
        <begin position="276"/>
        <end position="298"/>
    </location>
</feature>
<gene>
    <name evidence="7" type="ORF">GCM10007368_02310</name>
</gene>
<dbReference type="PROSITE" id="PS50850">
    <property type="entry name" value="MFS"/>
    <property type="match status" value="1"/>
</dbReference>
<comment type="subcellular location">
    <subcellularLocation>
        <location evidence="1">Cell membrane</location>
        <topology evidence="1">Multi-pass membrane protein</topology>
    </subcellularLocation>
</comment>
<evidence type="ECO:0000256" key="4">
    <source>
        <dbReference type="ARBA" id="ARBA00023136"/>
    </source>
</evidence>
<dbReference type="RefSeq" id="WP_188521808.1">
    <property type="nucleotide sequence ID" value="NZ_BMDG01000001.1"/>
</dbReference>
<accession>A0ABQ2B036</accession>
<evidence type="ECO:0000256" key="1">
    <source>
        <dbReference type="ARBA" id="ARBA00004651"/>
    </source>
</evidence>
<evidence type="ECO:0000256" key="5">
    <source>
        <dbReference type="SAM" id="Phobius"/>
    </source>
</evidence>
<dbReference type="Proteomes" id="UP000632535">
    <property type="component" value="Unassembled WGS sequence"/>
</dbReference>
<feature type="transmembrane region" description="Helical" evidence="5">
    <location>
        <begin position="175"/>
        <end position="194"/>
    </location>
</feature>
<dbReference type="PANTHER" id="PTHR23530:SF1">
    <property type="entry name" value="PERMEASE, MAJOR FACILITATOR SUPERFAMILY-RELATED"/>
    <property type="match status" value="1"/>
</dbReference>
<dbReference type="InterPro" id="IPR011701">
    <property type="entry name" value="MFS"/>
</dbReference>
<evidence type="ECO:0000259" key="6">
    <source>
        <dbReference type="PROSITE" id="PS50850"/>
    </source>
</evidence>
<sequence>MTALSPAAARRVFLLLSATRWFPVGLVVAVTTLLPIERGLSVTQTLTLASITGIVVFALELPTGGTADALGRRPVLVAAASMQVLAATLFATAQSFWAFALAAAAMGTFRALDSGPMEAWFVDTVHATTPGADVDRTLSQQGGVMGTAMAVGALASSALVWWHPVTAWSALTLPYVVYAVLAVAHLVMVCVLLQEDRPVPAGARVAPGRSRARRALAEARRTPAVIADGLRLAGSNRVLLGLLLVELFWSVAMVAYESLMPIRLSELLGSEQEAGAIMGVVASAGWGVFALGSALAGLASRRIGVVRAAMITRVLNGLGVVWMGLTAGPAGLVVAYLVTYSLHGAGGPTYQALLHREAESRNRSTVLSMASMVAFVSYALASPVLGRFSELTSTPVAMIVAGTFSILGVLCFLPARRHERALVASGRAAVSV</sequence>
<dbReference type="PANTHER" id="PTHR23530">
    <property type="entry name" value="TRANSPORT PROTEIN-RELATED"/>
    <property type="match status" value="1"/>
</dbReference>
<keyword evidence="3 5" id="KW-1133">Transmembrane helix</keyword>
<dbReference type="InterPro" id="IPR053160">
    <property type="entry name" value="MFS_DHA3_Transporter"/>
</dbReference>
<feature type="transmembrane region" description="Helical" evidence="5">
    <location>
        <begin position="12"/>
        <end position="36"/>
    </location>
</feature>
<evidence type="ECO:0000256" key="2">
    <source>
        <dbReference type="ARBA" id="ARBA00022692"/>
    </source>
</evidence>
<dbReference type="Gene3D" id="1.20.1250.20">
    <property type="entry name" value="MFS general substrate transporter like domains"/>
    <property type="match status" value="1"/>
</dbReference>
<comment type="caution">
    <text evidence="7">The sequence shown here is derived from an EMBL/GenBank/DDBJ whole genome shotgun (WGS) entry which is preliminary data.</text>
</comment>
<feature type="transmembrane region" description="Helical" evidence="5">
    <location>
        <begin position="396"/>
        <end position="415"/>
    </location>
</feature>
<keyword evidence="8" id="KW-1185">Reference proteome</keyword>
<keyword evidence="4 5" id="KW-0472">Membrane</keyword>
<reference evidence="8" key="1">
    <citation type="journal article" date="2019" name="Int. J. Syst. Evol. Microbiol.">
        <title>The Global Catalogue of Microorganisms (GCM) 10K type strain sequencing project: providing services to taxonomists for standard genome sequencing and annotation.</title>
        <authorList>
            <consortium name="The Broad Institute Genomics Platform"/>
            <consortium name="The Broad Institute Genome Sequencing Center for Infectious Disease"/>
            <person name="Wu L."/>
            <person name="Ma J."/>
        </authorList>
    </citation>
    <scope>NUCLEOTIDE SEQUENCE [LARGE SCALE GENOMIC DNA]</scope>
    <source>
        <strain evidence="8">CCM 8653</strain>
    </source>
</reference>
<protein>
    <recommendedName>
        <fullName evidence="6">Major facilitator superfamily (MFS) profile domain-containing protein</fullName>
    </recommendedName>
</protein>